<keyword evidence="2 11" id="KW-0489">Methyltransferase</keyword>
<evidence type="ECO:0000259" key="13">
    <source>
        <dbReference type="Pfam" id="PF01728"/>
    </source>
</evidence>
<evidence type="ECO:0000256" key="8">
    <source>
        <dbReference type="ARBA" id="ARBA00041995"/>
    </source>
</evidence>
<evidence type="ECO:0000256" key="6">
    <source>
        <dbReference type="ARBA" id="ARBA00038861"/>
    </source>
</evidence>
<evidence type="ECO:0000256" key="1">
    <source>
        <dbReference type="ARBA" id="ARBA00022552"/>
    </source>
</evidence>
<dbReference type="InterPro" id="IPR015507">
    <property type="entry name" value="rRNA-MeTfrase_E"/>
</dbReference>
<feature type="active site" description="Proton acceptor" evidence="11 12">
    <location>
        <position position="164"/>
    </location>
</feature>
<dbReference type="RefSeq" id="WP_042496566.1">
    <property type="nucleotide sequence ID" value="NZ_CP090438.1"/>
</dbReference>
<accession>A0A090TNL9</accession>
<feature type="binding site" evidence="11">
    <location>
        <position position="124"/>
    </location>
    <ligand>
        <name>S-adenosyl-L-methionine</name>
        <dbReference type="ChEBI" id="CHEBI:59789"/>
    </ligand>
</feature>
<dbReference type="EMBL" id="BBMT01000002">
    <property type="protein sequence ID" value="GAL32812.1"/>
    <property type="molecule type" value="Genomic_DNA"/>
</dbReference>
<keyword evidence="3 11" id="KW-0808">Transferase</keyword>
<dbReference type="InterPro" id="IPR029063">
    <property type="entry name" value="SAM-dependent_MTases_sf"/>
</dbReference>
<dbReference type="PANTHER" id="PTHR10920">
    <property type="entry name" value="RIBOSOMAL RNA METHYLTRANSFERASE"/>
    <property type="match status" value="1"/>
</dbReference>
<evidence type="ECO:0000313" key="15">
    <source>
        <dbReference type="Proteomes" id="UP000029224"/>
    </source>
</evidence>
<evidence type="ECO:0000256" key="2">
    <source>
        <dbReference type="ARBA" id="ARBA00022603"/>
    </source>
</evidence>
<evidence type="ECO:0000256" key="4">
    <source>
        <dbReference type="ARBA" id="ARBA00022691"/>
    </source>
</evidence>
<evidence type="ECO:0000256" key="11">
    <source>
        <dbReference type="HAMAP-Rule" id="MF_01547"/>
    </source>
</evidence>
<feature type="binding site" evidence="11">
    <location>
        <position position="83"/>
    </location>
    <ligand>
        <name>S-adenosyl-L-methionine</name>
        <dbReference type="ChEBI" id="CHEBI:59789"/>
    </ligand>
</feature>
<evidence type="ECO:0000256" key="10">
    <source>
        <dbReference type="ARBA" id="ARBA00048970"/>
    </source>
</evidence>
<keyword evidence="1 11" id="KW-0698">rRNA processing</keyword>
<dbReference type="GO" id="GO:0008650">
    <property type="term" value="F:rRNA (uridine-2'-O-)-methyltransferase activity"/>
    <property type="evidence" value="ECO:0007669"/>
    <property type="project" value="UniProtKB-UniRule"/>
</dbReference>
<feature type="binding site" evidence="11">
    <location>
        <position position="99"/>
    </location>
    <ligand>
        <name>S-adenosyl-L-methionine</name>
        <dbReference type="ChEBI" id="CHEBI:59789"/>
    </ligand>
</feature>
<proteinExistence type="inferred from homology"/>
<dbReference type="SUPFAM" id="SSF53335">
    <property type="entry name" value="S-adenosyl-L-methionine-dependent methyltransferases"/>
    <property type="match status" value="1"/>
</dbReference>
<name>A0A090TNL9_9VIBR</name>
<evidence type="ECO:0000256" key="12">
    <source>
        <dbReference type="PIRSR" id="PIRSR005461-1"/>
    </source>
</evidence>
<comment type="similarity">
    <text evidence="11">Belongs to the class I-like SAM-binding methyltransferase superfamily. RNA methyltransferase RlmE family.</text>
</comment>
<dbReference type="GO" id="GO:0005737">
    <property type="term" value="C:cytoplasm"/>
    <property type="evidence" value="ECO:0007669"/>
    <property type="project" value="UniProtKB-SubCell"/>
</dbReference>
<keyword evidence="14" id="KW-0346">Stress response</keyword>
<evidence type="ECO:0000256" key="9">
    <source>
        <dbReference type="ARBA" id="ARBA00042745"/>
    </source>
</evidence>
<dbReference type="NCBIfam" id="NF008390">
    <property type="entry name" value="PRK11188.1"/>
    <property type="match status" value="1"/>
</dbReference>
<keyword evidence="4 11" id="KW-0949">S-adenosyl-L-methionine</keyword>
<dbReference type="OrthoDB" id="9790080at2"/>
<dbReference type="Proteomes" id="UP000029224">
    <property type="component" value="Unassembled WGS sequence"/>
</dbReference>
<dbReference type="AlphaFoldDB" id="A0A090TNL9"/>
<feature type="domain" description="Ribosomal RNA methyltransferase FtsJ" evidence="13">
    <location>
        <begin position="31"/>
        <end position="207"/>
    </location>
</feature>
<keyword evidence="15" id="KW-1185">Reference proteome</keyword>
<reference evidence="14 15" key="1">
    <citation type="submission" date="2014-09" db="EMBL/GenBank/DDBJ databases">
        <title>Vibrio maritimus JCM 19240. (C210) whole genome shotgun sequence.</title>
        <authorList>
            <person name="Sawabe T."/>
            <person name="Meirelles P."/>
            <person name="Nakanishi M."/>
            <person name="Sayaka M."/>
            <person name="Hattori M."/>
            <person name="Ohkuma M."/>
        </authorList>
    </citation>
    <scope>NUCLEOTIDE SEQUENCE [LARGE SCALE GENOMIC DNA]</scope>
    <source>
        <strain evidence="14 15">JCM 19240</strain>
    </source>
</reference>
<comment type="caution">
    <text evidence="14">The sequence shown here is derived from an EMBL/GenBank/DDBJ whole genome shotgun (WGS) entry which is preliminary data.</text>
</comment>
<evidence type="ECO:0000313" key="14">
    <source>
        <dbReference type="EMBL" id="GAL32812.1"/>
    </source>
</evidence>
<protein>
    <recommendedName>
        <fullName evidence="7 11">Ribosomal RNA large subunit methyltransferase E</fullName>
        <ecNumber evidence="6 11">2.1.1.166</ecNumber>
    </recommendedName>
    <alternativeName>
        <fullName evidence="9 11">23S rRNA Um2552 methyltransferase</fullName>
    </alternativeName>
    <alternativeName>
        <fullName evidence="8 11">rRNA (uridine-2'-O-)-methyltransferase</fullName>
    </alternativeName>
</protein>
<dbReference type="Pfam" id="PF01728">
    <property type="entry name" value="FtsJ"/>
    <property type="match status" value="1"/>
</dbReference>
<comment type="function">
    <text evidence="5 11">Specifically methylates the uridine in position 2552 of 23S rRNA at the 2'-O position of the ribose in the fully assembled 50S ribosomal subunit.</text>
</comment>
<organism evidence="14 15">
    <name type="scientific">Vibrio maritimus</name>
    <dbReference type="NCBI Taxonomy" id="990268"/>
    <lineage>
        <taxon>Bacteria</taxon>
        <taxon>Pseudomonadati</taxon>
        <taxon>Pseudomonadota</taxon>
        <taxon>Gammaproteobacteria</taxon>
        <taxon>Vibrionales</taxon>
        <taxon>Vibrionaceae</taxon>
        <taxon>Vibrio</taxon>
    </lineage>
</organism>
<evidence type="ECO:0000256" key="5">
    <source>
        <dbReference type="ARBA" id="ARBA00037569"/>
    </source>
</evidence>
<sequence length="209" mass="23230">MSKQKHSASSGRWLKEHFDDKYANEARRKGYRSRAIFKIEEIQNKDKLLKPGMTVVDLGAAPGGWSQYAAKVVGDEGQVIACDLLPMDPISGVSFLQGDFREEAVLDALLERIQPDMVDVVMSDMAPNMAGNLSVDQPRAMYLVELALDMCHQTLAPGGSFVVKVFQGEGFDEYVKQVREAFKVVKIRKPDSSRARSREVFIVANGFKG</sequence>
<keyword evidence="11" id="KW-0963">Cytoplasm</keyword>
<dbReference type="EC" id="2.1.1.166" evidence="6 11"/>
<reference evidence="14 15" key="2">
    <citation type="submission" date="2014-09" db="EMBL/GenBank/DDBJ databases">
        <authorList>
            <consortium name="NBRP consortium"/>
            <person name="Sawabe T."/>
            <person name="Meirelles P."/>
            <person name="Nakanishi M."/>
            <person name="Sayaka M."/>
            <person name="Hattori M."/>
            <person name="Ohkuma M."/>
        </authorList>
    </citation>
    <scope>NUCLEOTIDE SEQUENCE [LARGE SCALE GENOMIC DNA]</scope>
    <source>
        <strain evidence="14 15">JCM 19240</strain>
    </source>
</reference>
<comment type="catalytic activity">
    <reaction evidence="10 11">
        <text>uridine(2552) in 23S rRNA + S-adenosyl-L-methionine = 2'-O-methyluridine(2552) in 23S rRNA + S-adenosyl-L-homocysteine + H(+)</text>
        <dbReference type="Rhea" id="RHEA:42720"/>
        <dbReference type="Rhea" id="RHEA-COMP:10202"/>
        <dbReference type="Rhea" id="RHEA-COMP:10203"/>
        <dbReference type="ChEBI" id="CHEBI:15378"/>
        <dbReference type="ChEBI" id="CHEBI:57856"/>
        <dbReference type="ChEBI" id="CHEBI:59789"/>
        <dbReference type="ChEBI" id="CHEBI:65315"/>
        <dbReference type="ChEBI" id="CHEBI:74478"/>
        <dbReference type="EC" id="2.1.1.166"/>
    </reaction>
</comment>
<dbReference type="FunFam" id="3.40.50.150:FF:000005">
    <property type="entry name" value="Ribosomal RNA large subunit methyltransferase E"/>
    <property type="match status" value="1"/>
</dbReference>
<evidence type="ECO:0000256" key="7">
    <source>
        <dbReference type="ARBA" id="ARBA00041129"/>
    </source>
</evidence>
<feature type="binding site" evidence="11">
    <location>
        <position position="63"/>
    </location>
    <ligand>
        <name>S-adenosyl-L-methionine</name>
        <dbReference type="ChEBI" id="CHEBI:59789"/>
    </ligand>
</feature>
<dbReference type="HAMAP" id="MF_01547">
    <property type="entry name" value="RNA_methyltr_E"/>
    <property type="match status" value="1"/>
</dbReference>
<gene>
    <name evidence="11" type="primary">rlmE</name>
    <name evidence="11" type="synonym">ftsJ</name>
    <name evidence="11" type="synonym">rrmJ</name>
    <name evidence="14" type="ORF">JCM19240_6244</name>
</gene>
<comment type="subcellular location">
    <subcellularLocation>
        <location evidence="11">Cytoplasm</location>
    </subcellularLocation>
</comment>
<dbReference type="PANTHER" id="PTHR10920:SF18">
    <property type="entry name" value="RRNA METHYLTRANSFERASE 2, MITOCHONDRIAL"/>
    <property type="match status" value="1"/>
</dbReference>
<dbReference type="InterPro" id="IPR050082">
    <property type="entry name" value="RNA_methyltr_RlmE"/>
</dbReference>
<dbReference type="InterPro" id="IPR002877">
    <property type="entry name" value="RNA_MeTrfase_FtsJ_dom"/>
</dbReference>
<dbReference type="Gene3D" id="3.40.50.150">
    <property type="entry name" value="Vaccinia Virus protein VP39"/>
    <property type="match status" value="1"/>
</dbReference>
<evidence type="ECO:0000256" key="3">
    <source>
        <dbReference type="ARBA" id="ARBA00022679"/>
    </source>
</evidence>
<feature type="binding site" evidence="11">
    <location>
        <position position="65"/>
    </location>
    <ligand>
        <name>S-adenosyl-L-methionine</name>
        <dbReference type="ChEBI" id="CHEBI:59789"/>
    </ligand>
</feature>
<dbReference type="PIRSF" id="PIRSF005461">
    <property type="entry name" value="23S_rRNA_mtase"/>
    <property type="match status" value="1"/>
</dbReference>